<dbReference type="EMBL" id="LAZR01006439">
    <property type="protein sequence ID" value="KKM92100.1"/>
    <property type="molecule type" value="Genomic_DNA"/>
</dbReference>
<evidence type="ECO:0000259" key="1">
    <source>
        <dbReference type="Pfam" id="PF08241"/>
    </source>
</evidence>
<dbReference type="CDD" id="cd02440">
    <property type="entry name" value="AdoMet_MTases"/>
    <property type="match status" value="1"/>
</dbReference>
<dbReference type="Gene3D" id="3.40.50.150">
    <property type="entry name" value="Vaccinia Virus protein VP39"/>
    <property type="match status" value="1"/>
</dbReference>
<name>A0A0F9NTB8_9ZZZZ</name>
<organism evidence="2">
    <name type="scientific">marine sediment metagenome</name>
    <dbReference type="NCBI Taxonomy" id="412755"/>
    <lineage>
        <taxon>unclassified sequences</taxon>
        <taxon>metagenomes</taxon>
        <taxon>ecological metagenomes</taxon>
    </lineage>
</organism>
<evidence type="ECO:0000313" key="2">
    <source>
        <dbReference type="EMBL" id="KKM92100.1"/>
    </source>
</evidence>
<reference evidence="2" key="1">
    <citation type="journal article" date="2015" name="Nature">
        <title>Complex archaea that bridge the gap between prokaryotes and eukaryotes.</title>
        <authorList>
            <person name="Spang A."/>
            <person name="Saw J.H."/>
            <person name="Jorgensen S.L."/>
            <person name="Zaremba-Niedzwiedzka K."/>
            <person name="Martijn J."/>
            <person name="Lind A.E."/>
            <person name="van Eijk R."/>
            <person name="Schleper C."/>
            <person name="Guy L."/>
            <person name="Ettema T.J."/>
        </authorList>
    </citation>
    <scope>NUCLEOTIDE SEQUENCE</scope>
</reference>
<feature type="domain" description="Methyltransferase type 11" evidence="1">
    <location>
        <begin position="85"/>
        <end position="178"/>
    </location>
</feature>
<dbReference type="InterPro" id="IPR029063">
    <property type="entry name" value="SAM-dependent_MTases_sf"/>
</dbReference>
<sequence>GSGPSANSSAPIASRRSLAAVPAVTWGMSIRFYHLVRRAQEFEPWWFKFEKDGIAFGGTVDRDTAKTGTLFDWMSRLGLPLHTVLELGSHEGSHSLQLASHPGVEKVIAIEGRADNFARGQFVKSVFGQSNIEQHHANLESFDPAEWPAVDAVFCAGLLYHLPRPWEMINKIGRIAKYGLFLDTHYAASEEVVMDGRGGYWFREGEDSLSGLSERSFWLTFKSLTIELMNNGFILRHIIDLDTPNGPRVQLFAEARK</sequence>
<dbReference type="SUPFAM" id="SSF53335">
    <property type="entry name" value="S-adenosyl-L-methionine-dependent methyltransferases"/>
    <property type="match status" value="1"/>
</dbReference>
<dbReference type="AlphaFoldDB" id="A0A0F9NTB8"/>
<protein>
    <recommendedName>
        <fullName evidence="1">Methyltransferase type 11 domain-containing protein</fullName>
    </recommendedName>
</protein>
<proteinExistence type="predicted"/>
<feature type="non-terminal residue" evidence="2">
    <location>
        <position position="1"/>
    </location>
</feature>
<dbReference type="InterPro" id="IPR013216">
    <property type="entry name" value="Methyltransf_11"/>
</dbReference>
<comment type="caution">
    <text evidence="2">The sequence shown here is derived from an EMBL/GenBank/DDBJ whole genome shotgun (WGS) entry which is preliminary data.</text>
</comment>
<gene>
    <name evidence="2" type="ORF">LCGC14_1221690</name>
</gene>
<dbReference type="GO" id="GO:0008757">
    <property type="term" value="F:S-adenosylmethionine-dependent methyltransferase activity"/>
    <property type="evidence" value="ECO:0007669"/>
    <property type="project" value="InterPro"/>
</dbReference>
<dbReference type="Pfam" id="PF08241">
    <property type="entry name" value="Methyltransf_11"/>
    <property type="match status" value="1"/>
</dbReference>
<accession>A0A0F9NTB8</accession>